<comment type="caution">
    <text evidence="2">The sequence shown here is derived from an EMBL/GenBank/DDBJ whole genome shotgun (WGS) entry which is preliminary data.</text>
</comment>
<gene>
    <name evidence="2" type="ORF">GPECTOR_10g928</name>
</gene>
<sequence>MATEEEAPAAEGNARRPYSPEEALQQLSAIPEEKRTFAATKLITALTAQRDMIQAFKGLEKAGDQVSLSDIAHVILLFLRNIYNLVCALPGTLMFDALEDLMGRSGLLAPFLAGMKQVDGTMVLQLGLPSNDSLCDSHEELIRIAATAIVCYYHYTNFPGGGPGRGQGFAGGGTSEL</sequence>
<keyword evidence="3" id="KW-1185">Reference proteome</keyword>
<evidence type="ECO:0000313" key="3">
    <source>
        <dbReference type="Proteomes" id="UP000075714"/>
    </source>
</evidence>
<proteinExistence type="predicted"/>
<name>A0A150GQZ6_GONPE</name>
<accession>A0A150GQZ6</accession>
<feature type="region of interest" description="Disordered" evidence="1">
    <location>
        <begin position="1"/>
        <end position="22"/>
    </location>
</feature>
<dbReference type="AlphaFoldDB" id="A0A150GQZ6"/>
<dbReference type="EMBL" id="LSYV01000011">
    <property type="protein sequence ID" value="KXZ52296.1"/>
    <property type="molecule type" value="Genomic_DNA"/>
</dbReference>
<protein>
    <submittedName>
        <fullName evidence="2">Uncharacterized protein</fullName>
    </submittedName>
</protein>
<reference evidence="3" key="1">
    <citation type="journal article" date="2016" name="Nat. Commun.">
        <title>The Gonium pectorale genome demonstrates co-option of cell cycle regulation during the evolution of multicellularity.</title>
        <authorList>
            <person name="Hanschen E.R."/>
            <person name="Marriage T.N."/>
            <person name="Ferris P.J."/>
            <person name="Hamaji T."/>
            <person name="Toyoda A."/>
            <person name="Fujiyama A."/>
            <person name="Neme R."/>
            <person name="Noguchi H."/>
            <person name="Minakuchi Y."/>
            <person name="Suzuki M."/>
            <person name="Kawai-Toyooka H."/>
            <person name="Smith D.R."/>
            <person name="Sparks H."/>
            <person name="Anderson J."/>
            <person name="Bakaric R."/>
            <person name="Luria V."/>
            <person name="Karger A."/>
            <person name="Kirschner M.W."/>
            <person name="Durand P.M."/>
            <person name="Michod R.E."/>
            <person name="Nozaki H."/>
            <person name="Olson B.J."/>
        </authorList>
    </citation>
    <scope>NUCLEOTIDE SEQUENCE [LARGE SCALE GENOMIC DNA]</scope>
    <source>
        <strain evidence="3">NIES-2863</strain>
    </source>
</reference>
<dbReference type="OrthoDB" id="531498at2759"/>
<organism evidence="2 3">
    <name type="scientific">Gonium pectorale</name>
    <name type="common">Green alga</name>
    <dbReference type="NCBI Taxonomy" id="33097"/>
    <lineage>
        <taxon>Eukaryota</taxon>
        <taxon>Viridiplantae</taxon>
        <taxon>Chlorophyta</taxon>
        <taxon>core chlorophytes</taxon>
        <taxon>Chlorophyceae</taxon>
        <taxon>CS clade</taxon>
        <taxon>Chlamydomonadales</taxon>
        <taxon>Volvocaceae</taxon>
        <taxon>Gonium</taxon>
    </lineage>
</organism>
<dbReference type="Proteomes" id="UP000075714">
    <property type="component" value="Unassembled WGS sequence"/>
</dbReference>
<evidence type="ECO:0000256" key="1">
    <source>
        <dbReference type="SAM" id="MobiDB-lite"/>
    </source>
</evidence>
<evidence type="ECO:0000313" key="2">
    <source>
        <dbReference type="EMBL" id="KXZ52296.1"/>
    </source>
</evidence>